<keyword evidence="1" id="KW-1133">Transmembrane helix</keyword>
<organism evidence="2">
    <name type="scientific">marine sediment metagenome</name>
    <dbReference type="NCBI Taxonomy" id="412755"/>
    <lineage>
        <taxon>unclassified sequences</taxon>
        <taxon>metagenomes</taxon>
        <taxon>ecological metagenomes</taxon>
    </lineage>
</organism>
<reference evidence="2" key="1">
    <citation type="journal article" date="2015" name="Nature">
        <title>Complex archaea that bridge the gap between prokaryotes and eukaryotes.</title>
        <authorList>
            <person name="Spang A."/>
            <person name="Saw J.H."/>
            <person name="Jorgensen S.L."/>
            <person name="Zaremba-Niedzwiedzka K."/>
            <person name="Martijn J."/>
            <person name="Lind A.E."/>
            <person name="van Eijk R."/>
            <person name="Schleper C."/>
            <person name="Guy L."/>
            <person name="Ettema T.J."/>
        </authorList>
    </citation>
    <scope>NUCLEOTIDE SEQUENCE</scope>
</reference>
<proteinExistence type="predicted"/>
<protein>
    <submittedName>
        <fullName evidence="2">Uncharacterized protein</fullName>
    </submittedName>
</protein>
<evidence type="ECO:0000313" key="2">
    <source>
        <dbReference type="EMBL" id="KKM15205.1"/>
    </source>
</evidence>
<evidence type="ECO:0000256" key="1">
    <source>
        <dbReference type="SAM" id="Phobius"/>
    </source>
</evidence>
<accession>A0A0F9KIQ0</accession>
<feature type="transmembrane region" description="Helical" evidence="1">
    <location>
        <begin position="22"/>
        <end position="46"/>
    </location>
</feature>
<keyword evidence="1" id="KW-0472">Membrane</keyword>
<dbReference type="AlphaFoldDB" id="A0A0F9KIQ0"/>
<gene>
    <name evidence="2" type="ORF">LCGC14_1698450</name>
</gene>
<comment type="caution">
    <text evidence="2">The sequence shown here is derived from an EMBL/GenBank/DDBJ whole genome shotgun (WGS) entry which is preliminary data.</text>
</comment>
<sequence length="82" mass="9361">MTLKQFEPTLTWTTSYKELEGLALVSVWVLVALFAFAVVVGFYALWFGDSIESRWRYSDDAKVIENDTQTPERAIPGRIEEG</sequence>
<keyword evidence="1" id="KW-0812">Transmembrane</keyword>
<name>A0A0F9KIQ0_9ZZZZ</name>
<dbReference type="EMBL" id="LAZR01014962">
    <property type="protein sequence ID" value="KKM15205.1"/>
    <property type="molecule type" value="Genomic_DNA"/>
</dbReference>